<dbReference type="InterPro" id="IPR002933">
    <property type="entry name" value="Peptidase_M20"/>
</dbReference>
<keyword evidence="3" id="KW-0479">Metal-binding</keyword>
<gene>
    <name evidence="5" type="ORF">QCA50_013458</name>
</gene>
<evidence type="ECO:0000256" key="4">
    <source>
        <dbReference type="ARBA" id="ARBA00022801"/>
    </source>
</evidence>
<name>A0AAW0G3I9_9APHY</name>
<dbReference type="Proteomes" id="UP001385951">
    <property type="component" value="Unassembled WGS sequence"/>
</dbReference>
<comment type="similarity">
    <text evidence="1">Belongs to the peptidase M20A family.</text>
</comment>
<dbReference type="Gene3D" id="3.40.630.10">
    <property type="entry name" value="Zn peptidases"/>
    <property type="match status" value="1"/>
</dbReference>
<sequence>MVAPQPFLKFIDDNKGPFISRLAEAVAIQSVSADASKRKDVIAMASWLEGQLKQYGVTTQQVPLGTQELDGQTIDLPPAILGRIGNDPKKKTVLVYGHFDVQPASKGDGWNTEPFELYVDEKSKKLYGRGSTDDKGPILGWLNVLEAHHTLNTPLPVNMVFCFEGMEESGSEGLDDLIASEAKKGKMAGSAMSIVSAFLTTTGSTLVLLA</sequence>
<evidence type="ECO:0000256" key="1">
    <source>
        <dbReference type="ARBA" id="ARBA00006247"/>
    </source>
</evidence>
<evidence type="ECO:0000256" key="3">
    <source>
        <dbReference type="ARBA" id="ARBA00022723"/>
    </source>
</evidence>
<keyword evidence="4" id="KW-0378">Hydrolase</keyword>
<dbReference type="InterPro" id="IPR051458">
    <property type="entry name" value="Cyt/Met_Dipeptidase"/>
</dbReference>
<dbReference type="AlphaFoldDB" id="A0AAW0G3I9"/>
<protein>
    <submittedName>
        <fullName evidence="5">Uncharacterized protein</fullName>
    </submittedName>
</protein>
<reference evidence="5 6" key="1">
    <citation type="submission" date="2022-09" db="EMBL/GenBank/DDBJ databases">
        <authorList>
            <person name="Palmer J.M."/>
        </authorList>
    </citation>
    <scope>NUCLEOTIDE SEQUENCE [LARGE SCALE GENOMIC DNA]</scope>
    <source>
        <strain evidence="5 6">DSM 7382</strain>
    </source>
</reference>
<dbReference type="PANTHER" id="PTHR43270:SF4">
    <property type="entry name" value="CARNOSINE DIPEPTIDASE 2, ISOFORM A"/>
    <property type="match status" value="1"/>
</dbReference>
<dbReference type="EMBL" id="JASBNA010000030">
    <property type="protein sequence ID" value="KAK7683620.1"/>
    <property type="molecule type" value="Genomic_DNA"/>
</dbReference>
<dbReference type="Pfam" id="PF01546">
    <property type="entry name" value="Peptidase_M20"/>
    <property type="match status" value="1"/>
</dbReference>
<dbReference type="InterPro" id="IPR001261">
    <property type="entry name" value="ArgE/DapE_CS"/>
</dbReference>
<dbReference type="GO" id="GO:0046872">
    <property type="term" value="F:metal ion binding"/>
    <property type="evidence" value="ECO:0007669"/>
    <property type="project" value="UniProtKB-KW"/>
</dbReference>
<dbReference type="GO" id="GO:0006508">
    <property type="term" value="P:proteolysis"/>
    <property type="evidence" value="ECO:0007669"/>
    <property type="project" value="UniProtKB-KW"/>
</dbReference>
<evidence type="ECO:0000313" key="5">
    <source>
        <dbReference type="EMBL" id="KAK7683620.1"/>
    </source>
</evidence>
<dbReference type="PANTHER" id="PTHR43270">
    <property type="entry name" value="BETA-ALA-HIS DIPEPTIDASE"/>
    <property type="match status" value="1"/>
</dbReference>
<dbReference type="SUPFAM" id="SSF53187">
    <property type="entry name" value="Zn-dependent exopeptidases"/>
    <property type="match status" value="1"/>
</dbReference>
<organism evidence="5 6">
    <name type="scientific">Cerrena zonata</name>
    <dbReference type="NCBI Taxonomy" id="2478898"/>
    <lineage>
        <taxon>Eukaryota</taxon>
        <taxon>Fungi</taxon>
        <taxon>Dikarya</taxon>
        <taxon>Basidiomycota</taxon>
        <taxon>Agaricomycotina</taxon>
        <taxon>Agaricomycetes</taxon>
        <taxon>Polyporales</taxon>
        <taxon>Cerrenaceae</taxon>
        <taxon>Cerrena</taxon>
    </lineage>
</organism>
<evidence type="ECO:0000256" key="2">
    <source>
        <dbReference type="ARBA" id="ARBA00022670"/>
    </source>
</evidence>
<evidence type="ECO:0000313" key="6">
    <source>
        <dbReference type="Proteomes" id="UP001385951"/>
    </source>
</evidence>
<dbReference type="PROSITE" id="PS00759">
    <property type="entry name" value="ARGE_DAPE_CPG2_2"/>
    <property type="match status" value="1"/>
</dbReference>
<accession>A0AAW0G3I9</accession>
<comment type="caution">
    <text evidence="5">The sequence shown here is derived from an EMBL/GenBank/DDBJ whole genome shotgun (WGS) entry which is preliminary data.</text>
</comment>
<keyword evidence="2" id="KW-0645">Protease</keyword>
<keyword evidence="6" id="KW-1185">Reference proteome</keyword>
<proteinExistence type="inferred from homology"/>
<dbReference type="GO" id="GO:0008233">
    <property type="term" value="F:peptidase activity"/>
    <property type="evidence" value="ECO:0007669"/>
    <property type="project" value="UniProtKB-KW"/>
</dbReference>